<name>A0A381QCQ9_9ZZZZ</name>
<sequence>MTMHEFQHQNCELTLQEGLDAYYQCFPEDTKVIEDVDGPRWLFGHDCTHVIFGLDISMEQESILDTWSFWGTDLSIKNLIDFTIASRKNSDFNKLYKKLYREYGITGLIKLFFSTLPVKRKARAMTKKMTKKWPYIPPQQYLNRSIRELRQEFNIKILNQHELNN</sequence>
<reference evidence="1" key="1">
    <citation type="submission" date="2018-05" db="EMBL/GenBank/DDBJ databases">
        <authorList>
            <person name="Lanie J.A."/>
            <person name="Ng W.-L."/>
            <person name="Kazmierczak K.M."/>
            <person name="Andrzejewski T.M."/>
            <person name="Davidsen T.M."/>
            <person name="Wayne K.J."/>
            <person name="Tettelin H."/>
            <person name="Glass J.I."/>
            <person name="Rusch D."/>
            <person name="Podicherti R."/>
            <person name="Tsui H.-C.T."/>
            <person name="Winkler M.E."/>
        </authorList>
    </citation>
    <scope>NUCLEOTIDE SEQUENCE</scope>
</reference>
<proteinExistence type="predicted"/>
<dbReference type="AlphaFoldDB" id="A0A381QCQ9"/>
<gene>
    <name evidence="1" type="ORF">METZ01_LOCUS29975</name>
</gene>
<organism evidence="1">
    <name type="scientific">marine metagenome</name>
    <dbReference type="NCBI Taxonomy" id="408172"/>
    <lineage>
        <taxon>unclassified sequences</taxon>
        <taxon>metagenomes</taxon>
        <taxon>ecological metagenomes</taxon>
    </lineage>
</organism>
<evidence type="ECO:0000313" key="1">
    <source>
        <dbReference type="EMBL" id="SUZ77121.1"/>
    </source>
</evidence>
<protein>
    <submittedName>
        <fullName evidence="1">Uncharacterized protein</fullName>
    </submittedName>
</protein>
<accession>A0A381QCQ9</accession>
<dbReference type="EMBL" id="UINC01001305">
    <property type="protein sequence ID" value="SUZ77121.1"/>
    <property type="molecule type" value="Genomic_DNA"/>
</dbReference>